<dbReference type="PANTHER" id="PTHR43229">
    <property type="entry name" value="NODULATION PROTEIN J"/>
    <property type="match status" value="1"/>
</dbReference>
<keyword evidence="6" id="KW-1003">Cell membrane</keyword>
<dbReference type="InterPro" id="IPR000412">
    <property type="entry name" value="ABC_2_transport"/>
</dbReference>
<evidence type="ECO:0000256" key="4">
    <source>
        <dbReference type="ARBA" id="ARBA00023136"/>
    </source>
</evidence>
<dbReference type="PROSITE" id="PS51012">
    <property type="entry name" value="ABC_TM2"/>
    <property type="match status" value="1"/>
</dbReference>
<protein>
    <recommendedName>
        <fullName evidence="6">Transport permease protein</fullName>
    </recommendedName>
</protein>
<dbReference type="InterPro" id="IPR013525">
    <property type="entry name" value="ABC2_TM"/>
</dbReference>
<evidence type="ECO:0000259" key="7">
    <source>
        <dbReference type="PROSITE" id="PS51012"/>
    </source>
</evidence>
<comment type="caution">
    <text evidence="6">Lacks conserved residue(s) required for the propagation of feature annotation.</text>
</comment>
<keyword evidence="9" id="KW-1185">Reference proteome</keyword>
<comment type="caution">
    <text evidence="8">The sequence shown here is derived from an EMBL/GenBank/DDBJ whole genome shotgun (WGS) entry which is preliminary data.</text>
</comment>
<keyword evidence="2 6" id="KW-0812">Transmembrane</keyword>
<feature type="transmembrane region" description="Helical" evidence="6">
    <location>
        <begin position="28"/>
        <end position="52"/>
    </location>
</feature>
<reference evidence="8 9" key="1">
    <citation type="submission" date="2017-07" db="EMBL/GenBank/DDBJ databases">
        <title>Amycolatopsis antarcticus sp. nov., isolated from the surface of an Antarcticus brown macroalga.</title>
        <authorList>
            <person name="Wang J."/>
            <person name="Leiva S."/>
            <person name="Huang J."/>
            <person name="Huang Y."/>
        </authorList>
    </citation>
    <scope>NUCLEOTIDE SEQUENCE [LARGE SCALE GENOMIC DNA]</scope>
    <source>
        <strain evidence="8 9">AU-G6</strain>
    </source>
</reference>
<evidence type="ECO:0000313" key="9">
    <source>
        <dbReference type="Proteomes" id="UP000242444"/>
    </source>
</evidence>
<evidence type="ECO:0000256" key="6">
    <source>
        <dbReference type="RuleBase" id="RU361157"/>
    </source>
</evidence>
<dbReference type="RefSeq" id="WP_094862760.1">
    <property type="nucleotide sequence ID" value="NZ_NKYE01000006.1"/>
</dbReference>
<comment type="subcellular location">
    <subcellularLocation>
        <location evidence="6">Cell membrane</location>
        <topology evidence="6">Multi-pass membrane protein</topology>
    </subcellularLocation>
    <subcellularLocation>
        <location evidence="1">Membrane</location>
        <topology evidence="1">Multi-pass membrane protein</topology>
    </subcellularLocation>
</comment>
<dbReference type="PIRSF" id="PIRSF006648">
    <property type="entry name" value="DrrB"/>
    <property type="match status" value="1"/>
</dbReference>
<feature type="transmembrane region" description="Helical" evidence="6">
    <location>
        <begin position="59"/>
        <end position="80"/>
    </location>
</feature>
<feature type="domain" description="ABC transmembrane type-2" evidence="7">
    <location>
        <begin position="27"/>
        <end position="263"/>
    </location>
</feature>
<keyword evidence="6" id="KW-0813">Transport</keyword>
<evidence type="ECO:0000313" key="8">
    <source>
        <dbReference type="EMBL" id="OZM72902.1"/>
    </source>
</evidence>
<keyword evidence="5" id="KW-0046">Antibiotic resistance</keyword>
<dbReference type="EMBL" id="NKYE01000006">
    <property type="protein sequence ID" value="OZM72902.1"/>
    <property type="molecule type" value="Genomic_DNA"/>
</dbReference>
<evidence type="ECO:0000256" key="3">
    <source>
        <dbReference type="ARBA" id="ARBA00022989"/>
    </source>
</evidence>
<dbReference type="GO" id="GO:0043190">
    <property type="term" value="C:ATP-binding cassette (ABC) transporter complex"/>
    <property type="evidence" value="ECO:0007669"/>
    <property type="project" value="InterPro"/>
</dbReference>
<name>A0A263D352_9PSEU</name>
<sequence length="266" mass="28676">MSVLVKGLTDGSIIAWRNLLHVRRNMDWLFAAVVQPIMFVLLFGFIFGGLLGGEAYREFLLAGIMVQTLAFNSAFTVIGLSNDLQRGVIDRLRSLPISRAAVMVGRTSSDLAVSMVAMLVVSLCGLLIGWQIRGSVLDAILAYLLLLVFAFAMSWIGALIGLWAPSAEVAQSAGLIWLTPLTFVSSGFVPESSMPGPLRVIAEWNPLTAVINAARTLFGNPNPQGVPPLDGWPAENSALYALLCSVLIVAIFVPLSMRAYKRVASR</sequence>
<feature type="transmembrane region" description="Helical" evidence="6">
    <location>
        <begin position="142"/>
        <end position="163"/>
    </location>
</feature>
<keyword evidence="4 6" id="KW-0472">Membrane</keyword>
<dbReference type="InParanoid" id="A0A263D352"/>
<dbReference type="OrthoDB" id="3370990at2"/>
<comment type="similarity">
    <text evidence="6">Belongs to the ABC-2 integral membrane protein family.</text>
</comment>
<feature type="transmembrane region" description="Helical" evidence="6">
    <location>
        <begin position="111"/>
        <end position="130"/>
    </location>
</feature>
<dbReference type="GO" id="GO:0140359">
    <property type="term" value="F:ABC-type transporter activity"/>
    <property type="evidence" value="ECO:0007669"/>
    <property type="project" value="InterPro"/>
</dbReference>
<gene>
    <name evidence="8" type="ORF">CFN78_11610</name>
</gene>
<evidence type="ECO:0000256" key="5">
    <source>
        <dbReference type="ARBA" id="ARBA00023251"/>
    </source>
</evidence>
<dbReference type="Pfam" id="PF01061">
    <property type="entry name" value="ABC2_membrane"/>
    <property type="match status" value="1"/>
</dbReference>
<dbReference type="GO" id="GO:0046677">
    <property type="term" value="P:response to antibiotic"/>
    <property type="evidence" value="ECO:0007669"/>
    <property type="project" value="UniProtKB-KW"/>
</dbReference>
<dbReference type="AlphaFoldDB" id="A0A263D352"/>
<proteinExistence type="inferred from homology"/>
<dbReference type="InterPro" id="IPR047817">
    <property type="entry name" value="ABC2_TM_bact-type"/>
</dbReference>
<evidence type="ECO:0000256" key="2">
    <source>
        <dbReference type="ARBA" id="ARBA00022692"/>
    </source>
</evidence>
<evidence type="ECO:0000256" key="1">
    <source>
        <dbReference type="ARBA" id="ARBA00004141"/>
    </source>
</evidence>
<feature type="transmembrane region" description="Helical" evidence="6">
    <location>
        <begin position="238"/>
        <end position="257"/>
    </location>
</feature>
<dbReference type="Proteomes" id="UP000242444">
    <property type="component" value="Unassembled WGS sequence"/>
</dbReference>
<organism evidence="8 9">
    <name type="scientific">Amycolatopsis antarctica</name>
    <dbReference type="NCBI Taxonomy" id="1854586"/>
    <lineage>
        <taxon>Bacteria</taxon>
        <taxon>Bacillati</taxon>
        <taxon>Actinomycetota</taxon>
        <taxon>Actinomycetes</taxon>
        <taxon>Pseudonocardiales</taxon>
        <taxon>Pseudonocardiaceae</taxon>
        <taxon>Amycolatopsis</taxon>
    </lineage>
</organism>
<accession>A0A263D352</accession>
<keyword evidence="3 6" id="KW-1133">Transmembrane helix</keyword>
<dbReference type="PANTHER" id="PTHR43229:SF2">
    <property type="entry name" value="NODULATION PROTEIN J"/>
    <property type="match status" value="1"/>
</dbReference>
<dbReference type="InterPro" id="IPR051784">
    <property type="entry name" value="Nod_factor_ABC_transporter"/>
</dbReference>